<keyword evidence="9" id="KW-0067">ATP-binding</keyword>
<dbReference type="CDD" id="cd16922">
    <property type="entry name" value="HATPase_EvgS-ArcB-TorS-like"/>
    <property type="match status" value="1"/>
</dbReference>
<dbReference type="SUPFAM" id="SSF47384">
    <property type="entry name" value="Homodimeric domain of signal transducing histidine kinase"/>
    <property type="match status" value="1"/>
</dbReference>
<evidence type="ECO:0000256" key="2">
    <source>
        <dbReference type="ARBA" id="ARBA00004370"/>
    </source>
</evidence>
<evidence type="ECO:0000256" key="7">
    <source>
        <dbReference type="ARBA" id="ARBA00022741"/>
    </source>
</evidence>
<dbReference type="CDD" id="cd00082">
    <property type="entry name" value="HisKA"/>
    <property type="match status" value="1"/>
</dbReference>
<dbReference type="InterPro" id="IPR004358">
    <property type="entry name" value="Sig_transdc_His_kin-like_C"/>
</dbReference>
<dbReference type="InterPro" id="IPR001789">
    <property type="entry name" value="Sig_transdc_resp-reg_receiver"/>
</dbReference>
<dbReference type="Gene3D" id="3.40.50.2300">
    <property type="match status" value="1"/>
</dbReference>
<evidence type="ECO:0000259" key="16">
    <source>
        <dbReference type="PROSITE" id="PS50110"/>
    </source>
</evidence>
<dbReference type="InterPro" id="IPR013783">
    <property type="entry name" value="Ig-like_fold"/>
</dbReference>
<keyword evidence="14" id="KW-0175">Coiled coil</keyword>
<comment type="catalytic activity">
    <reaction evidence="1">
        <text>ATP + protein L-histidine = ADP + protein N-phospho-L-histidine.</text>
        <dbReference type="EC" id="2.7.13.3"/>
    </reaction>
</comment>
<dbReference type="Pfam" id="PF07495">
    <property type="entry name" value="Y_Y_Y"/>
    <property type="match status" value="1"/>
</dbReference>
<dbReference type="SMART" id="SM00387">
    <property type="entry name" value="HATPase_c"/>
    <property type="match status" value="1"/>
</dbReference>
<dbReference type="Pfam" id="PF00072">
    <property type="entry name" value="Response_reg"/>
    <property type="match status" value="1"/>
</dbReference>
<dbReference type="Pfam" id="PF00512">
    <property type="entry name" value="HisKA"/>
    <property type="match status" value="1"/>
</dbReference>
<keyword evidence="7" id="KW-0547">Nucleotide-binding</keyword>
<dbReference type="SMART" id="SM00388">
    <property type="entry name" value="HisKA"/>
    <property type="match status" value="1"/>
</dbReference>
<evidence type="ECO:0000256" key="12">
    <source>
        <dbReference type="ARBA" id="ARBA00023136"/>
    </source>
</evidence>
<proteinExistence type="predicted"/>
<dbReference type="PROSITE" id="PS50109">
    <property type="entry name" value="HIS_KIN"/>
    <property type="match status" value="1"/>
</dbReference>
<dbReference type="SMART" id="SM00448">
    <property type="entry name" value="REC"/>
    <property type="match status" value="1"/>
</dbReference>
<dbReference type="InterPro" id="IPR011123">
    <property type="entry name" value="Y_Y_Y"/>
</dbReference>
<dbReference type="InterPro" id="IPR015943">
    <property type="entry name" value="WD40/YVTN_repeat-like_dom_sf"/>
</dbReference>
<protein>
    <recommendedName>
        <fullName evidence="3">histidine kinase</fullName>
        <ecNumber evidence="3">2.7.13.3</ecNumber>
    </recommendedName>
</protein>
<dbReference type="SUPFAM" id="SSF63829">
    <property type="entry name" value="Calcium-dependent phosphotriesterase"/>
    <property type="match status" value="3"/>
</dbReference>
<feature type="modified residue" description="4-aspartylphosphate" evidence="13">
    <location>
        <position position="1194"/>
    </location>
</feature>
<dbReference type="SUPFAM" id="SSF55874">
    <property type="entry name" value="ATPase domain of HSP90 chaperone/DNA topoisomerase II/histidine kinase"/>
    <property type="match status" value="1"/>
</dbReference>
<keyword evidence="8 17" id="KW-0418">Kinase</keyword>
<dbReference type="SUPFAM" id="SSF52172">
    <property type="entry name" value="CheY-like"/>
    <property type="match status" value="1"/>
</dbReference>
<feature type="domain" description="Histidine kinase" evidence="15">
    <location>
        <begin position="896"/>
        <end position="1121"/>
    </location>
</feature>
<dbReference type="InterPro" id="IPR003594">
    <property type="entry name" value="HATPase_dom"/>
</dbReference>
<evidence type="ECO:0000256" key="4">
    <source>
        <dbReference type="ARBA" id="ARBA00022553"/>
    </source>
</evidence>
<evidence type="ECO:0000256" key="8">
    <source>
        <dbReference type="ARBA" id="ARBA00022777"/>
    </source>
</evidence>
<dbReference type="InterPro" id="IPR011006">
    <property type="entry name" value="CheY-like_superfamily"/>
</dbReference>
<dbReference type="GO" id="GO:0000155">
    <property type="term" value="F:phosphorelay sensor kinase activity"/>
    <property type="evidence" value="ECO:0007669"/>
    <property type="project" value="InterPro"/>
</dbReference>
<keyword evidence="4 13" id="KW-0597">Phosphoprotein</keyword>
<dbReference type="Gene3D" id="2.60.40.10">
    <property type="entry name" value="Immunoglobulins"/>
    <property type="match status" value="1"/>
</dbReference>
<dbReference type="PRINTS" id="PR00344">
    <property type="entry name" value="BCTRLSENSOR"/>
</dbReference>
<evidence type="ECO:0000313" key="17">
    <source>
        <dbReference type="EMBL" id="SEQ85463.1"/>
    </source>
</evidence>
<evidence type="ECO:0000256" key="9">
    <source>
        <dbReference type="ARBA" id="ARBA00022840"/>
    </source>
</evidence>
<dbReference type="Gene3D" id="2.130.10.10">
    <property type="entry name" value="YVTN repeat-like/Quinoprotein amine dehydrogenase"/>
    <property type="match status" value="2"/>
</dbReference>
<dbReference type="PANTHER" id="PTHR43547:SF2">
    <property type="entry name" value="HYBRID SIGNAL TRANSDUCTION HISTIDINE KINASE C"/>
    <property type="match status" value="1"/>
</dbReference>
<keyword evidence="11" id="KW-0902">Two-component regulatory system</keyword>
<keyword evidence="18" id="KW-1185">Reference proteome</keyword>
<dbReference type="FunFam" id="1.10.287.130:FF:000004">
    <property type="entry name" value="Ethylene receptor 1"/>
    <property type="match status" value="1"/>
</dbReference>
<gene>
    <name evidence="17" type="ORF">SAMN03080615_02965</name>
</gene>
<dbReference type="EC" id="2.7.13.3" evidence="3"/>
<dbReference type="STRING" id="355243.SAMN03080615_02965"/>
<evidence type="ECO:0000256" key="6">
    <source>
        <dbReference type="ARBA" id="ARBA00022692"/>
    </source>
</evidence>
<accession>A0A1H9JF99</accession>
<keyword evidence="10" id="KW-1133">Transmembrane helix</keyword>
<dbReference type="InterPro" id="IPR003661">
    <property type="entry name" value="HisK_dim/P_dom"/>
</dbReference>
<evidence type="ECO:0000313" key="18">
    <source>
        <dbReference type="Proteomes" id="UP000198749"/>
    </source>
</evidence>
<name>A0A1H9JF99_9GAMM</name>
<dbReference type="EMBL" id="FOGB01000009">
    <property type="protein sequence ID" value="SEQ85463.1"/>
    <property type="molecule type" value="Genomic_DNA"/>
</dbReference>
<feature type="domain" description="Response regulatory" evidence="16">
    <location>
        <begin position="1145"/>
        <end position="1261"/>
    </location>
</feature>
<organism evidence="17 18">
    <name type="scientific">Amphritea atlantica</name>
    <dbReference type="NCBI Taxonomy" id="355243"/>
    <lineage>
        <taxon>Bacteria</taxon>
        <taxon>Pseudomonadati</taxon>
        <taxon>Pseudomonadota</taxon>
        <taxon>Gammaproteobacteria</taxon>
        <taxon>Oceanospirillales</taxon>
        <taxon>Oceanospirillaceae</taxon>
        <taxon>Amphritea</taxon>
    </lineage>
</organism>
<evidence type="ECO:0000259" key="15">
    <source>
        <dbReference type="PROSITE" id="PS50109"/>
    </source>
</evidence>
<reference evidence="18" key="1">
    <citation type="submission" date="2016-10" db="EMBL/GenBank/DDBJ databases">
        <authorList>
            <person name="Varghese N."/>
            <person name="Submissions S."/>
        </authorList>
    </citation>
    <scope>NUCLEOTIDE SEQUENCE [LARGE SCALE GENOMIC DNA]</scope>
    <source>
        <strain evidence="18">DSM 18887</strain>
    </source>
</reference>
<dbReference type="GO" id="GO:0005524">
    <property type="term" value="F:ATP binding"/>
    <property type="evidence" value="ECO:0007669"/>
    <property type="project" value="UniProtKB-KW"/>
</dbReference>
<dbReference type="FunFam" id="2.60.40.10:FF:000791">
    <property type="entry name" value="Two-component system sensor histidine kinase/response regulator"/>
    <property type="match status" value="1"/>
</dbReference>
<dbReference type="PANTHER" id="PTHR43547">
    <property type="entry name" value="TWO-COMPONENT HISTIDINE KINASE"/>
    <property type="match status" value="1"/>
</dbReference>
<keyword evidence="5" id="KW-0808">Transferase</keyword>
<dbReference type="Proteomes" id="UP000198749">
    <property type="component" value="Unassembled WGS sequence"/>
</dbReference>
<comment type="subcellular location">
    <subcellularLocation>
        <location evidence="2">Membrane</location>
    </subcellularLocation>
</comment>
<evidence type="ECO:0000256" key="5">
    <source>
        <dbReference type="ARBA" id="ARBA00022679"/>
    </source>
</evidence>
<feature type="coiled-coil region" evidence="14">
    <location>
        <begin position="862"/>
        <end position="892"/>
    </location>
</feature>
<evidence type="ECO:0000256" key="13">
    <source>
        <dbReference type="PROSITE-ProRule" id="PRU00169"/>
    </source>
</evidence>
<dbReference type="InterPro" id="IPR011110">
    <property type="entry name" value="Reg_prop"/>
</dbReference>
<dbReference type="OrthoDB" id="176203at2"/>
<dbReference type="GO" id="GO:0016020">
    <property type="term" value="C:membrane"/>
    <property type="evidence" value="ECO:0007669"/>
    <property type="project" value="UniProtKB-SubCell"/>
</dbReference>
<evidence type="ECO:0000256" key="14">
    <source>
        <dbReference type="SAM" id="Coils"/>
    </source>
</evidence>
<dbReference type="InterPro" id="IPR005467">
    <property type="entry name" value="His_kinase_dom"/>
</dbReference>
<evidence type="ECO:0000256" key="3">
    <source>
        <dbReference type="ARBA" id="ARBA00012438"/>
    </source>
</evidence>
<dbReference type="PROSITE" id="PS50110">
    <property type="entry name" value="RESPONSE_REGULATORY"/>
    <property type="match status" value="1"/>
</dbReference>
<sequence length="1343" mass="150787">MKATVTITKIIQLTVIILLGSTITALYAQPSPLSPTIQPANPLKSLPATPVFHHMTIDDGLSHNSVFHVLQDRQGFIWMTTVEGINRYDGITMTTFMPQARGSKSTPQFYQTMLEGRDGTLWFCNYGAGLVRYDPENDSWKYYQHDENNPNSLANDTLWLLYEDRDGILWVSTFNGLSRFDPATEQFTNYLHNPDDPNSLGGTVAGQVIQNDDGSFWVGTFGGGLDKFDPASGVFTHYRHDPDDPDSLSDDGVDTIWKDPDGTLWVGTANGLNHFDPASGRSIRYMHDETDSHSLSHNYVVDMKRDSRGDLWITTWGGGLNRFDEQKQQFIRFQSNPHDPDSFSNDLGLYFSEDRNGALWFGSMGGANRYDPDGQRFARYQHQPDNPNSLPAGRVREITQDKDGIFWIAMWDQGVVRFDREHNAYTRYQAEPNNRNSLSNDNVFDILYDPRGWLWVATTAGLNKFDISSKTWTQYHADEANPNAMASDWVSGVELDAKGNLWLAVYGAGLHRFDPVSGIFTRFTYDPSDPHSMPDNVNLNYVKAEADGKLWIGGDASVSLFDPLTEKALNFTPDQHGISGLTSHQTYQDRQGRIWVATTSGVNQYDPASKHFTTYPEISAVLADDADGNLWVIAGKSLARFNPDSRSLRRYDENDGLLSNSLENTAGYTSPSGEIFVGGAKGFNSFFPDQLPDNPTPPPVVLTKFELRNKPVAIGDNSPLQQSIGFTRHITLPYNYISLSLEFAALDYRAPAKNQYAYMLEGFNQSWISTDTANRRATYTNLDPGDYTFRVKAANNDGVWNEQGASLIITVTPPWWATWWFRTLAGLFIVALIMAGYRYRVRKFHQRTEELEREVTLRTRELTESNQQLQDAEKAADEARRLAEAANKAKSVFLANMSHELRTPLNAILGYTDILYRNRDVGSSAYAGLDIIQHSGEHLLTLINDILDLARIEAGKLEIHSAPVNLPYFLQQIIAIIRARAEDKNLSLTYEPLSPLPGVVVTDETRLRQVLLNLLGNAVKFNDEGNVSLIVSVLQQLRDDDVEVVTLRFRVEDSGVGIAQDKLERIFQPFEQAGETLKREEGTGLGLAISRQIVQQMGGQLLVKSELGHGSTFWFDLTFPVSASMQEEPSWTRPVTGYEADAQYKILVVDDRLFNRQLLVDLLQPLGFEVKAAENGQQAVEMALQWRPDVIVMDLVMPVKSGIVAAREMRQRPELNDVIMVAASASVSKSDRGESLAAGFDEFLPKPIEVQYLLDILAARLGLTWAYAEEEDSSSEVPLLVPPSEYLLELLQLTEQGQIFEIQTLAAHLETEDEAYGSFARHLQKLAKGFDMQQIVEFLNRFK</sequence>
<dbReference type="Gene3D" id="1.10.287.130">
    <property type="match status" value="1"/>
</dbReference>
<dbReference type="FunFam" id="3.30.565.10:FF:000010">
    <property type="entry name" value="Sensor histidine kinase RcsC"/>
    <property type="match status" value="1"/>
</dbReference>
<dbReference type="Pfam" id="PF02518">
    <property type="entry name" value="HATPase_c"/>
    <property type="match status" value="1"/>
</dbReference>
<dbReference type="InterPro" id="IPR036890">
    <property type="entry name" value="HATPase_C_sf"/>
</dbReference>
<keyword evidence="12" id="KW-0472">Membrane</keyword>
<dbReference type="CDD" id="cd17546">
    <property type="entry name" value="REC_hyHK_CKI1_RcsC-like"/>
    <property type="match status" value="1"/>
</dbReference>
<evidence type="ECO:0000256" key="11">
    <source>
        <dbReference type="ARBA" id="ARBA00023012"/>
    </source>
</evidence>
<dbReference type="Gene3D" id="3.30.565.10">
    <property type="entry name" value="Histidine kinase-like ATPase, C-terminal domain"/>
    <property type="match status" value="1"/>
</dbReference>
<evidence type="ECO:0000256" key="10">
    <source>
        <dbReference type="ARBA" id="ARBA00022989"/>
    </source>
</evidence>
<evidence type="ECO:0000256" key="1">
    <source>
        <dbReference type="ARBA" id="ARBA00000085"/>
    </source>
</evidence>
<keyword evidence="6" id="KW-0812">Transmembrane</keyword>
<dbReference type="InterPro" id="IPR036097">
    <property type="entry name" value="HisK_dim/P_sf"/>
</dbReference>
<dbReference type="Pfam" id="PF07494">
    <property type="entry name" value="Reg_prop"/>
    <property type="match status" value="4"/>
</dbReference>